<keyword evidence="3 7" id="KW-0694">RNA-binding</keyword>
<evidence type="ECO:0000256" key="5">
    <source>
        <dbReference type="ARBA" id="ARBA00023274"/>
    </source>
</evidence>
<dbReference type="InterPro" id="IPR022801">
    <property type="entry name" value="Ribosomal_uS4"/>
</dbReference>
<keyword evidence="5 7" id="KW-0687">Ribonucleoprotein</keyword>
<evidence type="ECO:0000256" key="4">
    <source>
        <dbReference type="ARBA" id="ARBA00022980"/>
    </source>
</evidence>
<dbReference type="InterPro" id="IPR005709">
    <property type="entry name" value="Ribosomal_uS4_bac-type"/>
</dbReference>
<dbReference type="SMART" id="SM00363">
    <property type="entry name" value="S4"/>
    <property type="match status" value="1"/>
</dbReference>
<evidence type="ECO:0000313" key="12">
    <source>
        <dbReference type="Proteomes" id="UP000229307"/>
    </source>
</evidence>
<dbReference type="PANTHER" id="PTHR11831:SF4">
    <property type="entry name" value="SMALL RIBOSOMAL SUBUNIT PROTEIN US4M"/>
    <property type="match status" value="1"/>
</dbReference>
<dbReference type="Proteomes" id="UP000229307">
    <property type="component" value="Unassembled WGS sequence"/>
</dbReference>
<comment type="function">
    <text evidence="7">With S5 and S12 plays an important role in translational accuracy.</text>
</comment>
<dbReference type="EMBL" id="PFMR01000206">
    <property type="protein sequence ID" value="PIZ16196.1"/>
    <property type="molecule type" value="Genomic_DNA"/>
</dbReference>
<dbReference type="NCBIfam" id="NF003717">
    <property type="entry name" value="PRK05327.1"/>
    <property type="match status" value="1"/>
</dbReference>
<accession>A0A2M7S9H5</accession>
<evidence type="ECO:0000256" key="3">
    <source>
        <dbReference type="ARBA" id="ARBA00022884"/>
    </source>
</evidence>
<dbReference type="PROSITE" id="PS50889">
    <property type="entry name" value="S4"/>
    <property type="match status" value="1"/>
</dbReference>
<dbReference type="AlphaFoldDB" id="A0A2M7S9H5"/>
<dbReference type="GO" id="GO:0042274">
    <property type="term" value="P:ribosomal small subunit biogenesis"/>
    <property type="evidence" value="ECO:0007669"/>
    <property type="project" value="TreeGrafter"/>
</dbReference>
<dbReference type="SUPFAM" id="SSF55174">
    <property type="entry name" value="Alpha-L RNA-binding motif"/>
    <property type="match status" value="1"/>
</dbReference>
<evidence type="ECO:0000259" key="9">
    <source>
        <dbReference type="SMART" id="SM00363"/>
    </source>
</evidence>
<dbReference type="Pfam" id="PF00163">
    <property type="entry name" value="Ribosomal_S4"/>
    <property type="match status" value="1"/>
</dbReference>
<dbReference type="GO" id="GO:0003735">
    <property type="term" value="F:structural constituent of ribosome"/>
    <property type="evidence" value="ECO:0007669"/>
    <property type="project" value="InterPro"/>
</dbReference>
<comment type="similarity">
    <text evidence="1 7 8">Belongs to the universal ribosomal protein uS4 family.</text>
</comment>
<dbReference type="Pfam" id="PF01479">
    <property type="entry name" value="S4"/>
    <property type="match status" value="1"/>
</dbReference>
<dbReference type="InterPro" id="IPR002942">
    <property type="entry name" value="S4_RNA-bd"/>
</dbReference>
<organism evidence="11 12">
    <name type="scientific">Candidatus Desantisbacteria bacterium CG_4_10_14_0_8_um_filter_48_22</name>
    <dbReference type="NCBI Taxonomy" id="1974543"/>
    <lineage>
        <taxon>Bacteria</taxon>
        <taxon>Candidatus Desantisiibacteriota</taxon>
    </lineage>
</organism>
<dbReference type="SMART" id="SM01390">
    <property type="entry name" value="Ribosomal_S4"/>
    <property type="match status" value="1"/>
</dbReference>
<gene>
    <name evidence="7" type="primary">rpsD</name>
    <name evidence="11" type="ORF">COY52_07740</name>
</gene>
<proteinExistence type="inferred from homology"/>
<evidence type="ECO:0000256" key="6">
    <source>
        <dbReference type="ARBA" id="ARBA00035254"/>
    </source>
</evidence>
<feature type="domain" description="RNA-binding S4" evidence="9">
    <location>
        <begin position="97"/>
        <end position="158"/>
    </location>
</feature>
<comment type="subunit">
    <text evidence="7">Part of the 30S ribosomal subunit. Contacts protein S5. The interaction surface between S4 and S5 is involved in control of translational fidelity.</text>
</comment>
<dbReference type="CDD" id="cd00165">
    <property type="entry name" value="S4"/>
    <property type="match status" value="1"/>
</dbReference>
<dbReference type="FunFam" id="3.10.290.10:FF:000001">
    <property type="entry name" value="30S ribosomal protein S4"/>
    <property type="match status" value="1"/>
</dbReference>
<dbReference type="PANTHER" id="PTHR11831">
    <property type="entry name" value="30S 40S RIBOSOMAL PROTEIN"/>
    <property type="match status" value="1"/>
</dbReference>
<dbReference type="PROSITE" id="PS00632">
    <property type="entry name" value="RIBOSOMAL_S4"/>
    <property type="match status" value="1"/>
</dbReference>
<dbReference type="InterPro" id="IPR018079">
    <property type="entry name" value="Ribosomal_uS4_CS"/>
</dbReference>
<sequence>MGRYTGPRCKLCRREGVKLFLKGKKCTAKCTLDKRAQVPGQHWQKPTKLSDYGLHLREKQKLCRIYGLMERQFKKCFRRAQSEKGITGENFLRLLERRLDNVVFRLGLASTRGFARQMVSHGHFTVNDKRLDIPSYLVEVGDIIKIGSRSEGLLLKIKESVETSKERGVPSWLSFEENNLVGTVRAFPTRQEMAIPIQEQLIVEFYSK</sequence>
<evidence type="ECO:0000313" key="11">
    <source>
        <dbReference type="EMBL" id="PIZ16196.1"/>
    </source>
</evidence>
<dbReference type="Gene3D" id="3.10.290.10">
    <property type="entry name" value="RNA-binding S4 domain"/>
    <property type="match status" value="1"/>
</dbReference>
<evidence type="ECO:0000256" key="2">
    <source>
        <dbReference type="ARBA" id="ARBA00022730"/>
    </source>
</evidence>
<evidence type="ECO:0000256" key="8">
    <source>
        <dbReference type="RuleBase" id="RU003699"/>
    </source>
</evidence>
<name>A0A2M7S9H5_9BACT</name>
<keyword evidence="2 7" id="KW-0699">rRNA-binding</keyword>
<evidence type="ECO:0000256" key="1">
    <source>
        <dbReference type="ARBA" id="ARBA00007465"/>
    </source>
</evidence>
<dbReference type="FunFam" id="1.10.1050.10:FF:000001">
    <property type="entry name" value="30S ribosomal protein S4"/>
    <property type="match status" value="1"/>
</dbReference>
<dbReference type="Gene3D" id="1.10.1050.10">
    <property type="entry name" value="Ribosomal Protein S4 Delta 41, Chain A, domain 1"/>
    <property type="match status" value="1"/>
</dbReference>
<feature type="domain" description="Small ribosomal subunit protein uS4 N-terminal" evidence="10">
    <location>
        <begin position="3"/>
        <end position="96"/>
    </location>
</feature>
<reference evidence="12" key="1">
    <citation type="submission" date="2017-09" db="EMBL/GenBank/DDBJ databases">
        <title>Depth-based differentiation of microbial function through sediment-hosted aquifers and enrichment of novel symbionts in the deep terrestrial subsurface.</title>
        <authorList>
            <person name="Probst A.J."/>
            <person name="Ladd B."/>
            <person name="Jarett J.K."/>
            <person name="Geller-Mcgrath D.E."/>
            <person name="Sieber C.M.K."/>
            <person name="Emerson J.B."/>
            <person name="Anantharaman K."/>
            <person name="Thomas B.C."/>
            <person name="Malmstrom R."/>
            <person name="Stieglmeier M."/>
            <person name="Klingl A."/>
            <person name="Woyke T."/>
            <person name="Ryan C.M."/>
            <person name="Banfield J.F."/>
        </authorList>
    </citation>
    <scope>NUCLEOTIDE SEQUENCE [LARGE SCALE GENOMIC DNA]</scope>
</reference>
<evidence type="ECO:0000256" key="7">
    <source>
        <dbReference type="HAMAP-Rule" id="MF_01306"/>
    </source>
</evidence>
<keyword evidence="4 7" id="KW-0689">Ribosomal protein</keyword>
<dbReference type="GO" id="GO:0015935">
    <property type="term" value="C:small ribosomal subunit"/>
    <property type="evidence" value="ECO:0007669"/>
    <property type="project" value="InterPro"/>
</dbReference>
<evidence type="ECO:0000259" key="10">
    <source>
        <dbReference type="SMART" id="SM01390"/>
    </source>
</evidence>
<dbReference type="InterPro" id="IPR036986">
    <property type="entry name" value="S4_RNA-bd_sf"/>
</dbReference>
<dbReference type="GO" id="GO:0019843">
    <property type="term" value="F:rRNA binding"/>
    <property type="evidence" value="ECO:0007669"/>
    <property type="project" value="UniProtKB-UniRule"/>
</dbReference>
<dbReference type="NCBIfam" id="TIGR01017">
    <property type="entry name" value="rpsD_bact"/>
    <property type="match status" value="1"/>
</dbReference>
<dbReference type="HAMAP" id="MF_01306_B">
    <property type="entry name" value="Ribosomal_uS4_B"/>
    <property type="match status" value="1"/>
</dbReference>
<comment type="caution">
    <text evidence="11">The sequence shown here is derived from an EMBL/GenBank/DDBJ whole genome shotgun (WGS) entry which is preliminary data.</text>
</comment>
<protein>
    <recommendedName>
        <fullName evidence="6 7">Small ribosomal subunit protein uS4</fullName>
    </recommendedName>
</protein>
<comment type="function">
    <text evidence="7">One of the primary rRNA binding proteins, it binds directly to 16S rRNA where it nucleates assembly of the body of the 30S subunit.</text>
</comment>
<dbReference type="GO" id="GO:0006412">
    <property type="term" value="P:translation"/>
    <property type="evidence" value="ECO:0007669"/>
    <property type="project" value="UniProtKB-UniRule"/>
</dbReference>
<dbReference type="InterPro" id="IPR001912">
    <property type="entry name" value="Ribosomal_uS4_N"/>
</dbReference>